<evidence type="ECO:0000256" key="1">
    <source>
        <dbReference type="ARBA" id="ARBA00004651"/>
    </source>
</evidence>
<accession>A0A6B3KZZ6</accession>
<evidence type="ECO:0000313" key="10">
    <source>
        <dbReference type="Proteomes" id="UP000475117"/>
    </source>
</evidence>
<evidence type="ECO:0000256" key="5">
    <source>
        <dbReference type="ARBA" id="ARBA00022692"/>
    </source>
</evidence>
<protein>
    <submittedName>
        <fullName evidence="9">Glycosyltransferase family 39 protein</fullName>
    </submittedName>
</protein>
<keyword evidence="7" id="KW-0472">Membrane</keyword>
<keyword evidence="5" id="KW-0812">Transmembrane</keyword>
<dbReference type="PANTHER" id="PTHR33908:SF11">
    <property type="entry name" value="MEMBRANE PROTEIN"/>
    <property type="match status" value="1"/>
</dbReference>
<comment type="subcellular location">
    <subcellularLocation>
        <location evidence="1">Cell membrane</location>
        <topology evidence="1">Multi-pass membrane protein</topology>
    </subcellularLocation>
</comment>
<dbReference type="RefSeq" id="WP_164361503.1">
    <property type="nucleotide sequence ID" value="NZ_CP066776.1"/>
</dbReference>
<keyword evidence="2" id="KW-1003">Cell membrane</keyword>
<dbReference type="InterPro" id="IPR038731">
    <property type="entry name" value="RgtA/B/C-like"/>
</dbReference>
<dbReference type="KEGG" id="soa:G3M56_007020"/>
<dbReference type="Proteomes" id="UP000475117">
    <property type="component" value="Chromosome"/>
</dbReference>
<dbReference type="PANTHER" id="PTHR33908">
    <property type="entry name" value="MANNOSYLTRANSFERASE YKCB-RELATED"/>
    <property type="match status" value="1"/>
</dbReference>
<keyword evidence="6" id="KW-1133">Transmembrane helix</keyword>
<evidence type="ECO:0000313" key="9">
    <source>
        <dbReference type="EMBL" id="QQL46317.1"/>
    </source>
</evidence>
<dbReference type="GO" id="GO:0009103">
    <property type="term" value="P:lipopolysaccharide biosynthetic process"/>
    <property type="evidence" value="ECO:0007669"/>
    <property type="project" value="UniProtKB-ARBA"/>
</dbReference>
<dbReference type="GO" id="GO:0005886">
    <property type="term" value="C:plasma membrane"/>
    <property type="evidence" value="ECO:0007669"/>
    <property type="project" value="UniProtKB-SubCell"/>
</dbReference>
<evidence type="ECO:0000256" key="2">
    <source>
        <dbReference type="ARBA" id="ARBA00022475"/>
    </source>
</evidence>
<evidence type="ECO:0000259" key="8">
    <source>
        <dbReference type="Pfam" id="PF13231"/>
    </source>
</evidence>
<proteinExistence type="predicted"/>
<gene>
    <name evidence="9" type="ORF">G3M56_007020</name>
</gene>
<evidence type="ECO:0000256" key="4">
    <source>
        <dbReference type="ARBA" id="ARBA00022679"/>
    </source>
</evidence>
<evidence type="ECO:0000256" key="6">
    <source>
        <dbReference type="ARBA" id="ARBA00022989"/>
    </source>
</evidence>
<organism evidence="9 10">
    <name type="scientific">Sulfuriroseicoccus oceanibius</name>
    <dbReference type="NCBI Taxonomy" id="2707525"/>
    <lineage>
        <taxon>Bacteria</taxon>
        <taxon>Pseudomonadati</taxon>
        <taxon>Verrucomicrobiota</taxon>
        <taxon>Verrucomicrobiia</taxon>
        <taxon>Verrucomicrobiales</taxon>
        <taxon>Verrucomicrobiaceae</taxon>
        <taxon>Sulfuriroseicoccus</taxon>
    </lineage>
</organism>
<keyword evidence="3" id="KW-0328">Glycosyltransferase</keyword>
<dbReference type="InterPro" id="IPR050297">
    <property type="entry name" value="LipidA_mod_glycosyltrf_83"/>
</dbReference>
<dbReference type="EMBL" id="CP066776">
    <property type="protein sequence ID" value="QQL46317.1"/>
    <property type="molecule type" value="Genomic_DNA"/>
</dbReference>
<keyword evidence="4 9" id="KW-0808">Transferase</keyword>
<dbReference type="GO" id="GO:0016763">
    <property type="term" value="F:pentosyltransferase activity"/>
    <property type="evidence" value="ECO:0007669"/>
    <property type="project" value="TreeGrafter"/>
</dbReference>
<reference evidence="9 10" key="1">
    <citation type="submission" date="2020-12" db="EMBL/GenBank/DDBJ databases">
        <title>Sulforoseuscoccus oceanibium gen. nov., sp. nov., a representative of the phylum Verrucomicrobia with special cytoplasmic membrane, and proposal of Sulforoseuscoccusaceae fam. nov.</title>
        <authorList>
            <person name="Xi F."/>
        </authorList>
    </citation>
    <scope>NUCLEOTIDE SEQUENCE [LARGE SCALE GENOMIC DNA]</scope>
    <source>
        <strain evidence="9 10">T37</strain>
    </source>
</reference>
<evidence type="ECO:0000256" key="3">
    <source>
        <dbReference type="ARBA" id="ARBA00022676"/>
    </source>
</evidence>
<dbReference type="Pfam" id="PF13231">
    <property type="entry name" value="PMT_2"/>
    <property type="match status" value="1"/>
</dbReference>
<sequence length="541" mass="59914">MKSWHVLLAVVICWAAIYLPGLSSLELRGEEPRRVLPGMEMMQTSDWITPRIAGEDYHRKPPLVNWLAAASFSVTGTYSEWAARLPSVLSVLALALTAAAVGCRLYGLSGGLFAGVVLLTNIGMLEKGRLAEIEPLYIALFGIGWLLWFLLWREEKSPWLYWLVPSVPLGLAILAKGPVHLVFFYALVVCLLGAKKQKKALLHPAHWLGIGVQLAVALPWFLASSSNTSDGGAAAGTWMDQITSRLALDDVSWVGWPIAIVQAAVNFLPWAVPLVMLYFARFRERVGIPSREQDLVLDGLLRGLLIAFLLIVLIPTSRPRFTLPLMVPATLLLTHGVAMMADAGRESLVVWWRRVLRGLLLLVGIAAVVAPFFAVVDARLTTAVGCGVVVVGVWILWHLLAIHGEGQIDRLTLVTGSWAAMVVAFFVFAAVPHLQLREKIKPTGLAVKSLLEPDEKAVLYKGGYQPFVFYAWPQVEEWPSWDNVPSSVDQMPRVFLMEKKDWEKKSERKKFIKRFGEPVVLREIANEWGGGKPLVALGFKE</sequence>
<feature type="domain" description="Glycosyltransferase RgtA/B/C/D-like" evidence="8">
    <location>
        <begin position="60"/>
        <end position="220"/>
    </location>
</feature>
<name>A0A6B3KZZ6_9BACT</name>
<evidence type="ECO:0000256" key="7">
    <source>
        <dbReference type="ARBA" id="ARBA00023136"/>
    </source>
</evidence>
<dbReference type="AlphaFoldDB" id="A0A6B3KZZ6"/>
<keyword evidence="10" id="KW-1185">Reference proteome</keyword>